<dbReference type="Pfam" id="PF00571">
    <property type="entry name" value="CBS"/>
    <property type="match status" value="2"/>
</dbReference>
<dbReference type="PROSITE" id="PS51371">
    <property type="entry name" value="CBS"/>
    <property type="match status" value="2"/>
</dbReference>
<dbReference type="InterPro" id="IPR036390">
    <property type="entry name" value="WH_DNA-bd_sf"/>
</dbReference>
<evidence type="ECO:0000256" key="1">
    <source>
        <dbReference type="ARBA" id="ARBA00023122"/>
    </source>
</evidence>
<dbReference type="SMART" id="SM00116">
    <property type="entry name" value="CBS"/>
    <property type="match status" value="2"/>
</dbReference>
<dbReference type="InterPro" id="IPR016842">
    <property type="entry name" value="UCP026546_HTH-CBS"/>
</dbReference>
<accession>A0A1I2CDE0</accession>
<dbReference type="SUPFAM" id="SSF54631">
    <property type="entry name" value="CBS-domain pair"/>
    <property type="match status" value="1"/>
</dbReference>
<evidence type="ECO:0000256" key="2">
    <source>
        <dbReference type="PROSITE-ProRule" id="PRU00703"/>
    </source>
</evidence>
<keyword evidence="5" id="KW-1185">Reference proteome</keyword>
<dbReference type="CDD" id="cd04617">
    <property type="entry name" value="CBS_pair_CcpN"/>
    <property type="match status" value="1"/>
</dbReference>
<dbReference type="PANTHER" id="PTHR43080">
    <property type="entry name" value="CBS DOMAIN-CONTAINING PROTEIN CBSX3, MITOCHONDRIAL"/>
    <property type="match status" value="1"/>
</dbReference>
<dbReference type="PANTHER" id="PTHR43080:SF2">
    <property type="entry name" value="CBS DOMAIN-CONTAINING PROTEIN"/>
    <property type="match status" value="1"/>
</dbReference>
<keyword evidence="1 2" id="KW-0129">CBS domain</keyword>
<proteinExistence type="predicted"/>
<dbReference type="Gene3D" id="1.10.10.10">
    <property type="entry name" value="Winged helix-like DNA-binding domain superfamily/Winged helix DNA-binding domain"/>
    <property type="match status" value="1"/>
</dbReference>
<dbReference type="InterPro" id="IPR013196">
    <property type="entry name" value="HTH_11"/>
</dbReference>
<dbReference type="OrthoDB" id="9793615at2"/>
<dbReference type="InterPro" id="IPR046342">
    <property type="entry name" value="CBS_dom_sf"/>
</dbReference>
<evidence type="ECO:0000313" key="5">
    <source>
        <dbReference type="Proteomes" id="UP000198896"/>
    </source>
</evidence>
<dbReference type="Proteomes" id="UP000198896">
    <property type="component" value="Unassembled WGS sequence"/>
</dbReference>
<dbReference type="InterPro" id="IPR036388">
    <property type="entry name" value="WH-like_DNA-bd_sf"/>
</dbReference>
<dbReference type="InterPro" id="IPR051257">
    <property type="entry name" value="Diverse_CBS-Domain"/>
</dbReference>
<organism evidence="4 5">
    <name type="scientific">Succiniclasticum ruminis DSM 9236</name>
    <dbReference type="NCBI Taxonomy" id="1123323"/>
    <lineage>
        <taxon>Bacteria</taxon>
        <taxon>Bacillati</taxon>
        <taxon>Bacillota</taxon>
        <taxon>Negativicutes</taxon>
        <taxon>Acidaminococcales</taxon>
        <taxon>Acidaminococcaceae</taxon>
        <taxon>Succiniclasticum</taxon>
    </lineage>
</organism>
<evidence type="ECO:0000313" key="4">
    <source>
        <dbReference type="EMBL" id="SFE66367.1"/>
    </source>
</evidence>
<dbReference type="InterPro" id="IPR000644">
    <property type="entry name" value="CBS_dom"/>
</dbReference>
<dbReference type="AlphaFoldDB" id="A0A1I2CDE0"/>
<gene>
    <name evidence="4" type="ORF">SAMN05216245_11242</name>
</gene>
<dbReference type="Gene3D" id="3.10.580.10">
    <property type="entry name" value="CBS-domain"/>
    <property type="match status" value="1"/>
</dbReference>
<dbReference type="Pfam" id="PF08279">
    <property type="entry name" value="HTH_11"/>
    <property type="match status" value="1"/>
</dbReference>
<reference evidence="4 5" key="1">
    <citation type="submission" date="2016-10" db="EMBL/GenBank/DDBJ databases">
        <authorList>
            <person name="de Groot N.N."/>
        </authorList>
    </citation>
    <scope>NUCLEOTIDE SEQUENCE [LARGE SCALE GENOMIC DNA]</scope>
    <source>
        <strain evidence="4 5">DSM 9236</strain>
    </source>
</reference>
<dbReference type="PIRSF" id="PIRSF026546">
    <property type="entry name" value="UCP026546_CBS_YqzB"/>
    <property type="match status" value="1"/>
</dbReference>
<sequence length="217" mass="23834">MGLTARQKQIAEIVRAEGPITGQRIADKLHVTRAALRSDLAILIMSGIIDARPKVGYYFIGRSTLGLLTEEVSDILVSDIQSMPVVILNTKSAYEAIISMFVEDVGSIYVVDDKNLLVGVVSRKDLLKLATNTNGDMKTIPVVMAMTPLSKMVMAFPDTTVSSAARKVIDNQIDSLPVVRCVNEKTKDYEVIGRITKTNFTRLFVDIAEGREVGHHK</sequence>
<feature type="domain" description="CBS" evidence="3">
    <location>
        <begin position="146"/>
        <end position="213"/>
    </location>
</feature>
<name>A0A1I2CDE0_9FIRM</name>
<feature type="domain" description="CBS" evidence="3">
    <location>
        <begin position="79"/>
        <end position="137"/>
    </location>
</feature>
<protein>
    <submittedName>
        <fullName evidence="4">CBS domain-containing protein</fullName>
    </submittedName>
</protein>
<dbReference type="SUPFAM" id="SSF46785">
    <property type="entry name" value="Winged helix' DNA-binding domain"/>
    <property type="match status" value="1"/>
</dbReference>
<evidence type="ECO:0000259" key="3">
    <source>
        <dbReference type="PROSITE" id="PS51371"/>
    </source>
</evidence>
<dbReference type="STRING" id="1123323.SAMN05216245_11242"/>
<dbReference type="EMBL" id="FONL01000012">
    <property type="protein sequence ID" value="SFE66367.1"/>
    <property type="molecule type" value="Genomic_DNA"/>
</dbReference>
<dbReference type="RefSeq" id="WP_093913859.1">
    <property type="nucleotide sequence ID" value="NZ_FONL01000012.1"/>
</dbReference>